<dbReference type="InterPro" id="IPR036890">
    <property type="entry name" value="HATPase_C_sf"/>
</dbReference>
<keyword evidence="16" id="KW-1185">Reference proteome</keyword>
<dbReference type="CDD" id="cd00075">
    <property type="entry name" value="HATPase"/>
    <property type="match status" value="1"/>
</dbReference>
<dbReference type="GO" id="GO:0005524">
    <property type="term" value="F:ATP binding"/>
    <property type="evidence" value="ECO:0007669"/>
    <property type="project" value="UniProtKB-KW"/>
</dbReference>
<evidence type="ECO:0000256" key="7">
    <source>
        <dbReference type="ARBA" id="ARBA00022741"/>
    </source>
</evidence>
<organism evidence="15 16">
    <name type="scientific">Solimicrobium silvestre</name>
    <dbReference type="NCBI Taxonomy" id="2099400"/>
    <lineage>
        <taxon>Bacteria</taxon>
        <taxon>Pseudomonadati</taxon>
        <taxon>Pseudomonadota</taxon>
        <taxon>Betaproteobacteria</taxon>
        <taxon>Burkholderiales</taxon>
        <taxon>Oxalobacteraceae</taxon>
        <taxon>Solimicrobium</taxon>
    </lineage>
</organism>
<keyword evidence="11" id="KW-0902">Two-component regulatory system</keyword>
<dbReference type="SUPFAM" id="SSF47384">
    <property type="entry name" value="Homodimeric domain of signal transducing histidine kinase"/>
    <property type="match status" value="1"/>
</dbReference>
<evidence type="ECO:0000256" key="3">
    <source>
        <dbReference type="ARBA" id="ARBA00012438"/>
    </source>
</evidence>
<keyword evidence="5" id="KW-0808">Transferase</keyword>
<protein>
    <recommendedName>
        <fullName evidence="3">histidine kinase</fullName>
        <ecNumber evidence="3">2.7.13.3</ecNumber>
    </recommendedName>
</protein>
<dbReference type="EMBL" id="PUGF01000015">
    <property type="protein sequence ID" value="PRC92138.1"/>
    <property type="molecule type" value="Genomic_DNA"/>
</dbReference>
<accession>A0A2S9GWR0</accession>
<dbReference type="Pfam" id="PF00512">
    <property type="entry name" value="HisKA"/>
    <property type="match status" value="1"/>
</dbReference>
<evidence type="ECO:0000256" key="9">
    <source>
        <dbReference type="ARBA" id="ARBA00022840"/>
    </source>
</evidence>
<comment type="subcellular location">
    <subcellularLocation>
        <location evidence="2">Membrane</location>
        <topology evidence="2">Multi-pass membrane protein</topology>
    </subcellularLocation>
</comment>
<keyword evidence="4" id="KW-0597">Phosphoprotein</keyword>
<feature type="domain" description="Histidine kinase" evidence="14">
    <location>
        <begin position="235"/>
        <end position="447"/>
    </location>
</feature>
<evidence type="ECO:0000313" key="15">
    <source>
        <dbReference type="EMBL" id="PRC92138.1"/>
    </source>
</evidence>
<evidence type="ECO:0000256" key="4">
    <source>
        <dbReference type="ARBA" id="ARBA00022553"/>
    </source>
</evidence>
<keyword evidence="6 13" id="KW-0812">Transmembrane</keyword>
<comment type="caution">
    <text evidence="15">The sequence shown here is derived from an EMBL/GenBank/DDBJ whole genome shotgun (WGS) entry which is preliminary data.</text>
</comment>
<dbReference type="Gene3D" id="3.30.565.10">
    <property type="entry name" value="Histidine kinase-like ATPase, C-terminal domain"/>
    <property type="match status" value="1"/>
</dbReference>
<keyword evidence="8 15" id="KW-0418">Kinase</keyword>
<dbReference type="InterPro" id="IPR003594">
    <property type="entry name" value="HATPase_dom"/>
</dbReference>
<dbReference type="Proteomes" id="UP000237839">
    <property type="component" value="Unassembled WGS sequence"/>
</dbReference>
<dbReference type="PANTHER" id="PTHR45436:SF14">
    <property type="entry name" value="SENSOR PROTEIN QSEC"/>
    <property type="match status" value="1"/>
</dbReference>
<dbReference type="Pfam" id="PF02518">
    <property type="entry name" value="HATPase_c"/>
    <property type="match status" value="1"/>
</dbReference>
<evidence type="ECO:0000256" key="5">
    <source>
        <dbReference type="ARBA" id="ARBA00022679"/>
    </source>
</evidence>
<feature type="transmembrane region" description="Helical" evidence="13">
    <location>
        <begin position="151"/>
        <end position="175"/>
    </location>
</feature>
<dbReference type="PROSITE" id="PS50109">
    <property type="entry name" value="HIS_KIN"/>
    <property type="match status" value="1"/>
</dbReference>
<evidence type="ECO:0000256" key="2">
    <source>
        <dbReference type="ARBA" id="ARBA00004141"/>
    </source>
</evidence>
<sequence>MFKPTLVRRVVTAIFIAFSVIWLVLTTYKYITERNTDDVRAGMSSFIQYEMQGFDTASTAPEAIQYAFSLEREFNRSRRSDGRHDVLMELSDQHGKRLFWVTDHPLKGILNQVVPTQLDGKDYLIFRGETALWTFQIAYPILTVGDAVRKFGSVIGTLMLIAFPFILLPIWYAVWRGLHPLRTLSALIAARHTDDLSPVDFDPYYGELKPVVSAINRLLNQLSKKIAREHAFVQDAAHELRTPLAVISAHVHVLAKADTFQEKLEAEQRVDNAIARASHLVQQLLELARVDGKPLENLAPLDASHLTRLTLAQAAPAAKARQIELSLDAPDKLPHPMEMHAFQSILHNLVDNAIRYIHPGGKIIVKLKRQANTLTLTVADDGPGIAEEDRSAVFERFYRGKAHDLPGSGLGLAIVQQAAARMGGEVLLSTGLVGRGCQFTVVIPTVTARI</sequence>
<dbReference type="InterPro" id="IPR050428">
    <property type="entry name" value="TCS_sensor_his_kinase"/>
</dbReference>
<evidence type="ECO:0000256" key="10">
    <source>
        <dbReference type="ARBA" id="ARBA00022989"/>
    </source>
</evidence>
<dbReference type="SUPFAM" id="SSF55874">
    <property type="entry name" value="ATPase domain of HSP90 chaperone/DNA topoisomerase II/histidine kinase"/>
    <property type="match status" value="1"/>
</dbReference>
<dbReference type="GO" id="GO:0000155">
    <property type="term" value="F:phosphorelay sensor kinase activity"/>
    <property type="evidence" value="ECO:0007669"/>
    <property type="project" value="InterPro"/>
</dbReference>
<dbReference type="InterPro" id="IPR036097">
    <property type="entry name" value="HisK_dim/P_sf"/>
</dbReference>
<evidence type="ECO:0000256" key="11">
    <source>
        <dbReference type="ARBA" id="ARBA00023012"/>
    </source>
</evidence>
<dbReference type="SMART" id="SM00387">
    <property type="entry name" value="HATPase_c"/>
    <property type="match status" value="1"/>
</dbReference>
<keyword evidence="9" id="KW-0067">ATP-binding</keyword>
<evidence type="ECO:0000256" key="13">
    <source>
        <dbReference type="SAM" id="Phobius"/>
    </source>
</evidence>
<feature type="transmembrane region" description="Helical" evidence="13">
    <location>
        <begin position="6"/>
        <end position="25"/>
    </location>
</feature>
<dbReference type="PANTHER" id="PTHR45436">
    <property type="entry name" value="SENSOR HISTIDINE KINASE YKOH"/>
    <property type="match status" value="1"/>
</dbReference>
<evidence type="ECO:0000256" key="8">
    <source>
        <dbReference type="ARBA" id="ARBA00022777"/>
    </source>
</evidence>
<dbReference type="InterPro" id="IPR005467">
    <property type="entry name" value="His_kinase_dom"/>
</dbReference>
<keyword evidence="10 13" id="KW-1133">Transmembrane helix</keyword>
<dbReference type="EC" id="2.7.13.3" evidence="3"/>
<evidence type="ECO:0000256" key="12">
    <source>
        <dbReference type="ARBA" id="ARBA00023136"/>
    </source>
</evidence>
<dbReference type="OrthoDB" id="8583694at2"/>
<proteinExistence type="predicted"/>
<dbReference type="InterPro" id="IPR004358">
    <property type="entry name" value="Sig_transdc_His_kin-like_C"/>
</dbReference>
<keyword evidence="7" id="KW-0547">Nucleotide-binding</keyword>
<gene>
    <name evidence="15" type="ORF">S2091_3054</name>
</gene>
<dbReference type="AlphaFoldDB" id="A0A2S9GWR0"/>
<evidence type="ECO:0000256" key="1">
    <source>
        <dbReference type="ARBA" id="ARBA00000085"/>
    </source>
</evidence>
<evidence type="ECO:0000256" key="6">
    <source>
        <dbReference type="ARBA" id="ARBA00022692"/>
    </source>
</evidence>
<dbReference type="InterPro" id="IPR003661">
    <property type="entry name" value="HisK_dim/P_dom"/>
</dbReference>
<dbReference type="RefSeq" id="WP_105532804.1">
    <property type="nucleotide sequence ID" value="NZ_PUGF01000015.1"/>
</dbReference>
<dbReference type="SMART" id="SM00388">
    <property type="entry name" value="HisKA"/>
    <property type="match status" value="1"/>
</dbReference>
<dbReference type="GO" id="GO:0005886">
    <property type="term" value="C:plasma membrane"/>
    <property type="evidence" value="ECO:0007669"/>
    <property type="project" value="TreeGrafter"/>
</dbReference>
<evidence type="ECO:0000259" key="14">
    <source>
        <dbReference type="PROSITE" id="PS50109"/>
    </source>
</evidence>
<name>A0A2S9GWR0_9BURK</name>
<comment type="catalytic activity">
    <reaction evidence="1">
        <text>ATP + protein L-histidine = ADP + protein N-phospho-L-histidine.</text>
        <dbReference type="EC" id="2.7.13.3"/>
    </reaction>
</comment>
<dbReference type="Gene3D" id="1.10.287.130">
    <property type="match status" value="1"/>
</dbReference>
<dbReference type="PRINTS" id="PR00344">
    <property type="entry name" value="BCTRLSENSOR"/>
</dbReference>
<reference evidence="15 16" key="1">
    <citation type="submission" date="2018-02" db="EMBL/GenBank/DDBJ databases">
        <title>Solimicrobium silvestre gen. nov., sp. nov., isolated from alpine forest soil.</title>
        <authorList>
            <person name="Margesin R."/>
            <person name="Albuquerque L."/>
            <person name="Zhang D.-C."/>
            <person name="Froufe H.J.C."/>
            <person name="Severino R."/>
            <person name="Roxo I."/>
            <person name="Egas C."/>
            <person name="Da Costa M.S."/>
        </authorList>
    </citation>
    <scope>NUCLEOTIDE SEQUENCE [LARGE SCALE GENOMIC DNA]</scope>
    <source>
        <strain evidence="15 16">S20-91</strain>
    </source>
</reference>
<evidence type="ECO:0000313" key="16">
    <source>
        <dbReference type="Proteomes" id="UP000237839"/>
    </source>
</evidence>
<dbReference type="CDD" id="cd00082">
    <property type="entry name" value="HisKA"/>
    <property type="match status" value="1"/>
</dbReference>
<keyword evidence="12 13" id="KW-0472">Membrane</keyword>